<name>A0ABS5IZB9_9BACT</name>
<sequence>MEKPDAFSFNAPHKLYLEVDVFQQFENRYDAIYQEIISQPNLSMVTAQFICTFFVQMKLRNPYHFKEFVEKKKAANLQQAIQKIMDSDGCKERFENVDPLAKEMATQLVFEPDFLYLTLAR</sequence>
<dbReference type="Pfam" id="PF14022">
    <property type="entry name" value="DUF4238"/>
    <property type="match status" value="1"/>
</dbReference>
<gene>
    <name evidence="1" type="ORF">KE626_13085</name>
</gene>
<evidence type="ECO:0000313" key="2">
    <source>
        <dbReference type="Proteomes" id="UP000676386"/>
    </source>
</evidence>
<protein>
    <submittedName>
        <fullName evidence="1">Uncharacterized protein</fullName>
    </submittedName>
</protein>
<dbReference type="EMBL" id="JAGTXB010000005">
    <property type="protein sequence ID" value="MBS0028245.1"/>
    <property type="molecule type" value="Genomic_DNA"/>
</dbReference>
<reference evidence="1 2" key="1">
    <citation type="submission" date="2021-04" db="EMBL/GenBank/DDBJ databases">
        <title>Chitinophaga sp. nov., isolated from the rhizosphere soil.</title>
        <authorList>
            <person name="He S."/>
        </authorList>
    </citation>
    <scope>NUCLEOTIDE SEQUENCE [LARGE SCALE GENOMIC DNA]</scope>
    <source>
        <strain evidence="1 2">2R12</strain>
    </source>
</reference>
<organism evidence="1 2">
    <name type="scientific">Chitinophaga hostae</name>
    <dbReference type="NCBI Taxonomy" id="2831022"/>
    <lineage>
        <taxon>Bacteria</taxon>
        <taxon>Pseudomonadati</taxon>
        <taxon>Bacteroidota</taxon>
        <taxon>Chitinophagia</taxon>
        <taxon>Chitinophagales</taxon>
        <taxon>Chitinophagaceae</taxon>
        <taxon>Chitinophaga</taxon>
    </lineage>
</organism>
<keyword evidence="2" id="KW-1185">Reference proteome</keyword>
<evidence type="ECO:0000313" key="1">
    <source>
        <dbReference type="EMBL" id="MBS0028245.1"/>
    </source>
</evidence>
<accession>A0ABS5IZB9</accession>
<comment type="caution">
    <text evidence="1">The sequence shown here is derived from an EMBL/GenBank/DDBJ whole genome shotgun (WGS) entry which is preliminary data.</text>
</comment>
<dbReference type="Proteomes" id="UP000676386">
    <property type="component" value="Unassembled WGS sequence"/>
</dbReference>
<dbReference type="InterPro" id="IPR025332">
    <property type="entry name" value="DUF4238"/>
</dbReference>
<proteinExistence type="predicted"/>
<dbReference type="RefSeq" id="WP_211973348.1">
    <property type="nucleotide sequence ID" value="NZ_CBFHAM010000007.1"/>
</dbReference>